<comment type="subcellular location">
    <subcellularLocation>
        <location evidence="1">Cell membrane</location>
        <topology evidence="1">Peripheral membrane protein</topology>
        <orientation evidence="1">Cytoplasmic side</orientation>
    </subcellularLocation>
</comment>
<dbReference type="InterPro" id="IPR053716">
    <property type="entry name" value="Flag_assembly_chemotaxis_eff"/>
</dbReference>
<evidence type="ECO:0000256" key="5">
    <source>
        <dbReference type="ARBA" id="ARBA00022795"/>
    </source>
</evidence>
<feature type="region of interest" description="Disordered" evidence="10">
    <location>
        <begin position="111"/>
        <end position="142"/>
    </location>
</feature>
<keyword evidence="2" id="KW-0813">Transport</keyword>
<keyword evidence="9" id="KW-0175">Coiled coil</keyword>
<gene>
    <name evidence="11" type="ORF">MNBD_ALPHA01-1689</name>
</gene>
<feature type="coiled-coil region" evidence="9">
    <location>
        <begin position="10"/>
        <end position="51"/>
    </location>
</feature>
<dbReference type="GO" id="GO:0005886">
    <property type="term" value="C:plasma membrane"/>
    <property type="evidence" value="ECO:0007669"/>
    <property type="project" value="UniProtKB-SubCell"/>
</dbReference>
<keyword evidence="3" id="KW-1003">Cell membrane</keyword>
<protein>
    <recommendedName>
        <fullName evidence="12">Flagellar FliJ protein</fullName>
    </recommendedName>
</protein>
<evidence type="ECO:0000256" key="3">
    <source>
        <dbReference type="ARBA" id="ARBA00022475"/>
    </source>
</evidence>
<keyword evidence="7" id="KW-0472">Membrane</keyword>
<evidence type="ECO:0000256" key="6">
    <source>
        <dbReference type="ARBA" id="ARBA00022927"/>
    </source>
</evidence>
<keyword evidence="5" id="KW-1005">Bacterial flagellum biogenesis</keyword>
<evidence type="ECO:0000256" key="7">
    <source>
        <dbReference type="ARBA" id="ARBA00023136"/>
    </source>
</evidence>
<evidence type="ECO:0000256" key="10">
    <source>
        <dbReference type="SAM" id="MobiDB-lite"/>
    </source>
</evidence>
<keyword evidence="4" id="KW-0145">Chemotaxis</keyword>
<dbReference type="GO" id="GO:0015031">
    <property type="term" value="P:protein transport"/>
    <property type="evidence" value="ECO:0007669"/>
    <property type="project" value="UniProtKB-KW"/>
</dbReference>
<name>A0A3B0RYT7_9ZZZZ</name>
<reference evidence="11" key="1">
    <citation type="submission" date="2018-06" db="EMBL/GenBank/DDBJ databases">
        <authorList>
            <person name="Zhirakovskaya E."/>
        </authorList>
    </citation>
    <scope>NUCLEOTIDE SEQUENCE</scope>
</reference>
<dbReference type="Gene3D" id="1.10.287.1700">
    <property type="match status" value="1"/>
</dbReference>
<dbReference type="EMBL" id="UOEJ01000046">
    <property type="protein sequence ID" value="VAV93418.1"/>
    <property type="molecule type" value="Genomic_DNA"/>
</dbReference>
<evidence type="ECO:0000256" key="8">
    <source>
        <dbReference type="ARBA" id="ARBA00023225"/>
    </source>
</evidence>
<keyword evidence="8" id="KW-1006">Bacterial flagellum protein export</keyword>
<evidence type="ECO:0000256" key="4">
    <source>
        <dbReference type="ARBA" id="ARBA00022500"/>
    </source>
</evidence>
<evidence type="ECO:0000313" key="11">
    <source>
        <dbReference type="EMBL" id="VAV93418.1"/>
    </source>
</evidence>
<evidence type="ECO:0000256" key="1">
    <source>
        <dbReference type="ARBA" id="ARBA00004413"/>
    </source>
</evidence>
<proteinExistence type="predicted"/>
<dbReference type="GO" id="GO:0071973">
    <property type="term" value="P:bacterial-type flagellum-dependent cell motility"/>
    <property type="evidence" value="ECO:0007669"/>
    <property type="project" value="InterPro"/>
</dbReference>
<dbReference type="Pfam" id="PF02050">
    <property type="entry name" value="FliJ"/>
    <property type="match status" value="1"/>
</dbReference>
<dbReference type="GO" id="GO:0044781">
    <property type="term" value="P:bacterial-type flagellum organization"/>
    <property type="evidence" value="ECO:0007669"/>
    <property type="project" value="UniProtKB-KW"/>
</dbReference>
<evidence type="ECO:0000256" key="9">
    <source>
        <dbReference type="SAM" id="Coils"/>
    </source>
</evidence>
<dbReference type="InterPro" id="IPR012823">
    <property type="entry name" value="Flagell_FliJ"/>
</dbReference>
<accession>A0A3B0RYT7</accession>
<feature type="compositionally biased region" description="Basic and acidic residues" evidence="10">
    <location>
        <begin position="111"/>
        <end position="125"/>
    </location>
</feature>
<organism evidence="11">
    <name type="scientific">hydrothermal vent metagenome</name>
    <dbReference type="NCBI Taxonomy" id="652676"/>
    <lineage>
        <taxon>unclassified sequences</taxon>
        <taxon>metagenomes</taxon>
        <taxon>ecological metagenomes</taxon>
    </lineage>
</organism>
<dbReference type="GO" id="GO:0009288">
    <property type="term" value="C:bacterial-type flagellum"/>
    <property type="evidence" value="ECO:0007669"/>
    <property type="project" value="InterPro"/>
</dbReference>
<keyword evidence="6" id="KW-0653">Protein transport</keyword>
<dbReference type="GO" id="GO:0006935">
    <property type="term" value="P:chemotaxis"/>
    <property type="evidence" value="ECO:0007669"/>
    <property type="project" value="UniProtKB-KW"/>
</dbReference>
<dbReference type="AlphaFoldDB" id="A0A3B0RYT7"/>
<evidence type="ECO:0000256" key="2">
    <source>
        <dbReference type="ARBA" id="ARBA00022448"/>
    </source>
</evidence>
<evidence type="ECO:0008006" key="12">
    <source>
        <dbReference type="Google" id="ProtNLM"/>
    </source>
</evidence>
<sequence length="142" mass="16889">MSRKGMTGMIRLHKWQLDEKRRNLVELERMRDDLRQNLTDLQNELIAEQKKVASSPVVSITYAGYAQNVMARRVNIVNSMLEIDASIEEVKDQVAEAFKELKKYEVVEQREREREMTERGRRQQTELDELAINMHRRRQKMG</sequence>